<dbReference type="AlphaFoldDB" id="A0AAV2L9J0"/>
<evidence type="ECO:0000313" key="1">
    <source>
        <dbReference type="EMBL" id="CAL1597758.1"/>
    </source>
</evidence>
<keyword evidence="2" id="KW-1185">Reference proteome</keyword>
<dbReference type="Proteomes" id="UP001497482">
    <property type="component" value="Chromosome 22"/>
</dbReference>
<reference evidence="1 2" key="1">
    <citation type="submission" date="2024-04" db="EMBL/GenBank/DDBJ databases">
        <authorList>
            <person name="Waldvogel A.-M."/>
            <person name="Schoenle A."/>
        </authorList>
    </citation>
    <scope>NUCLEOTIDE SEQUENCE [LARGE SCALE GENOMIC DNA]</scope>
</reference>
<name>A0AAV2L9J0_KNICA</name>
<protein>
    <submittedName>
        <fullName evidence="1">Uncharacterized protein</fullName>
    </submittedName>
</protein>
<accession>A0AAV2L9J0</accession>
<organism evidence="1 2">
    <name type="scientific">Knipowitschia caucasica</name>
    <name type="common">Caucasian dwarf goby</name>
    <name type="synonym">Pomatoschistus caucasicus</name>
    <dbReference type="NCBI Taxonomy" id="637954"/>
    <lineage>
        <taxon>Eukaryota</taxon>
        <taxon>Metazoa</taxon>
        <taxon>Chordata</taxon>
        <taxon>Craniata</taxon>
        <taxon>Vertebrata</taxon>
        <taxon>Euteleostomi</taxon>
        <taxon>Actinopterygii</taxon>
        <taxon>Neopterygii</taxon>
        <taxon>Teleostei</taxon>
        <taxon>Neoteleostei</taxon>
        <taxon>Acanthomorphata</taxon>
        <taxon>Gobiaria</taxon>
        <taxon>Gobiiformes</taxon>
        <taxon>Gobioidei</taxon>
        <taxon>Gobiidae</taxon>
        <taxon>Gobiinae</taxon>
        <taxon>Knipowitschia</taxon>
    </lineage>
</organism>
<sequence>MNRWFDGCVEKGWYEFMRGEEKRRVGLDYYDEGEGGGAYRYRIPRKVEEVEERMTEVLVRARSGTKREGYESGCDLMSRYRWIRKILAASESEEVGTRLEWEGGPNERGRPWIIERRKGDG</sequence>
<gene>
    <name evidence="1" type="ORF">KC01_LOCUS26243</name>
</gene>
<evidence type="ECO:0000313" key="2">
    <source>
        <dbReference type="Proteomes" id="UP001497482"/>
    </source>
</evidence>
<proteinExistence type="predicted"/>
<dbReference type="EMBL" id="OZ035844">
    <property type="protein sequence ID" value="CAL1597758.1"/>
    <property type="molecule type" value="Genomic_DNA"/>
</dbReference>